<dbReference type="EMBL" id="FTMN01000001">
    <property type="protein sequence ID" value="SIQ00888.1"/>
    <property type="molecule type" value="Genomic_DNA"/>
</dbReference>
<keyword evidence="2" id="KW-1185">Reference proteome</keyword>
<organism evidence="1 2">
    <name type="scientific">Marinobacterium stanieri</name>
    <dbReference type="NCBI Taxonomy" id="49186"/>
    <lineage>
        <taxon>Bacteria</taxon>
        <taxon>Pseudomonadati</taxon>
        <taxon>Pseudomonadota</taxon>
        <taxon>Gammaproteobacteria</taxon>
        <taxon>Oceanospirillales</taxon>
        <taxon>Oceanospirillaceae</taxon>
        <taxon>Marinobacterium</taxon>
    </lineage>
</organism>
<dbReference type="AlphaFoldDB" id="A0A1N6P927"/>
<dbReference type="Proteomes" id="UP000186895">
    <property type="component" value="Unassembled WGS sequence"/>
</dbReference>
<dbReference type="STRING" id="49186.SAMN05421647_101875"/>
<evidence type="ECO:0000313" key="2">
    <source>
        <dbReference type="Proteomes" id="UP000186895"/>
    </source>
</evidence>
<reference evidence="2" key="1">
    <citation type="submission" date="2017-01" db="EMBL/GenBank/DDBJ databases">
        <authorList>
            <person name="Varghese N."/>
            <person name="Submissions S."/>
        </authorList>
    </citation>
    <scope>NUCLEOTIDE SEQUENCE [LARGE SCALE GENOMIC DNA]</scope>
    <source>
        <strain evidence="2">DSM 7027</strain>
    </source>
</reference>
<proteinExistence type="predicted"/>
<sequence>MTFQINAWLERPAPKLTISDKSSGMTLLEWKEPQLSRLLDKGGLVASDFGQGTEGDQQALARELFLLCCQD</sequence>
<gene>
    <name evidence="1" type="ORF">SAMN05421647_101875</name>
</gene>
<protein>
    <submittedName>
        <fullName evidence="1">Uncharacterized protein</fullName>
    </submittedName>
</protein>
<dbReference type="RefSeq" id="WP_076461118.1">
    <property type="nucleotide sequence ID" value="NZ_FTMN01000001.1"/>
</dbReference>
<accession>A0A1N6P927</accession>
<evidence type="ECO:0000313" key="1">
    <source>
        <dbReference type="EMBL" id="SIQ00888.1"/>
    </source>
</evidence>
<name>A0A1N6P927_9GAMM</name>